<reference evidence="3" key="1">
    <citation type="submission" date="2020-10" db="EMBL/GenBank/DDBJ databases">
        <title>De novo genome project of the cellulose decomposer Thermobifida halotolerans type strain.</title>
        <authorList>
            <person name="Nagy I."/>
            <person name="Horvath B."/>
            <person name="Kukolya J."/>
            <person name="Nagy I."/>
            <person name="Orsini M."/>
        </authorList>
    </citation>
    <scope>NUCLEOTIDE SEQUENCE</scope>
    <source>
        <strain evidence="3">DSM 44931</strain>
    </source>
</reference>
<feature type="compositionally biased region" description="Basic and acidic residues" evidence="1">
    <location>
        <begin position="75"/>
        <end position="84"/>
    </location>
</feature>
<dbReference type="Proteomes" id="UP000265719">
    <property type="component" value="Chromosome"/>
</dbReference>
<feature type="transmembrane region" description="Helical" evidence="2">
    <location>
        <begin position="12"/>
        <end position="29"/>
    </location>
</feature>
<proteinExistence type="predicted"/>
<keyword evidence="2" id="KW-0472">Membrane</keyword>
<gene>
    <name evidence="3" type="ORF">NI17_018220</name>
</gene>
<protein>
    <submittedName>
        <fullName evidence="3">Uncharacterized protein</fullName>
    </submittedName>
</protein>
<evidence type="ECO:0000256" key="1">
    <source>
        <dbReference type="SAM" id="MobiDB-lite"/>
    </source>
</evidence>
<feature type="compositionally biased region" description="Basic and acidic residues" evidence="1">
    <location>
        <begin position="54"/>
        <end position="68"/>
    </location>
</feature>
<dbReference type="KEGG" id="thao:NI17_018220"/>
<keyword evidence="2" id="KW-1133">Transmembrane helix</keyword>
<accession>A0AA97M1W8</accession>
<evidence type="ECO:0000256" key="2">
    <source>
        <dbReference type="SAM" id="Phobius"/>
    </source>
</evidence>
<keyword evidence="2" id="KW-0812">Transmembrane</keyword>
<keyword evidence="4" id="KW-1185">Reference proteome</keyword>
<feature type="region of interest" description="Disordered" evidence="1">
    <location>
        <begin position="36"/>
        <end position="84"/>
    </location>
</feature>
<evidence type="ECO:0000313" key="3">
    <source>
        <dbReference type="EMBL" id="UOE22235.1"/>
    </source>
</evidence>
<sequence length="84" mass="8974">MRLMWDVLSALIPPAVVATVFCVAIYTLLRKEMAPRTSDGRLVEEVESASPQRADGKAAADGDAKEAEDASGEVHGSKEETDGR</sequence>
<organism evidence="3 4">
    <name type="scientific">Thermobifida halotolerans</name>
    <dbReference type="NCBI Taxonomy" id="483545"/>
    <lineage>
        <taxon>Bacteria</taxon>
        <taxon>Bacillati</taxon>
        <taxon>Actinomycetota</taxon>
        <taxon>Actinomycetes</taxon>
        <taxon>Streptosporangiales</taxon>
        <taxon>Nocardiopsidaceae</taxon>
        <taxon>Thermobifida</taxon>
    </lineage>
</organism>
<evidence type="ECO:0000313" key="4">
    <source>
        <dbReference type="Proteomes" id="UP000265719"/>
    </source>
</evidence>
<name>A0AA97M1W8_9ACTN</name>
<dbReference type="AlphaFoldDB" id="A0AA97M1W8"/>
<dbReference type="EMBL" id="CP063196">
    <property type="protein sequence ID" value="UOE22235.1"/>
    <property type="molecule type" value="Genomic_DNA"/>
</dbReference>